<keyword evidence="5 7" id="KW-0456">Lyase</keyword>
<feature type="modified residue" description="N6-(pyridoxal phosphate)lysine" evidence="6">
    <location>
        <position position="300"/>
    </location>
</feature>
<dbReference type="GO" id="GO:0006520">
    <property type="term" value="P:amino acid metabolic process"/>
    <property type="evidence" value="ECO:0007669"/>
    <property type="project" value="InterPro"/>
</dbReference>
<gene>
    <name evidence="8" type="ORF">AVDCRST_MAG56-3954</name>
</gene>
<evidence type="ECO:0000256" key="2">
    <source>
        <dbReference type="ARBA" id="ARBA00009533"/>
    </source>
</evidence>
<keyword evidence="3" id="KW-0210">Decarboxylase</keyword>
<evidence type="ECO:0000313" key="8">
    <source>
        <dbReference type="EMBL" id="CAA9283972.1"/>
    </source>
</evidence>
<accession>A0A6J4JPG7</accession>
<evidence type="ECO:0000256" key="1">
    <source>
        <dbReference type="ARBA" id="ARBA00001933"/>
    </source>
</evidence>
<dbReference type="InterPro" id="IPR002129">
    <property type="entry name" value="PyrdxlP-dep_de-COase"/>
</dbReference>
<dbReference type="InterPro" id="IPR015424">
    <property type="entry name" value="PyrdxlP-dep_Trfase"/>
</dbReference>
<evidence type="ECO:0000256" key="5">
    <source>
        <dbReference type="ARBA" id="ARBA00023239"/>
    </source>
</evidence>
<organism evidence="8">
    <name type="scientific">uncultured Cytophagales bacterium</name>
    <dbReference type="NCBI Taxonomy" id="158755"/>
    <lineage>
        <taxon>Bacteria</taxon>
        <taxon>Pseudomonadati</taxon>
        <taxon>Bacteroidota</taxon>
        <taxon>Sphingobacteriia</taxon>
        <taxon>Sphingobacteriales</taxon>
        <taxon>environmental samples</taxon>
    </lineage>
</organism>
<dbReference type="Pfam" id="PF00282">
    <property type="entry name" value="Pyridoxal_deC"/>
    <property type="match status" value="1"/>
</dbReference>
<dbReference type="GO" id="GO:0030170">
    <property type="term" value="F:pyridoxal phosphate binding"/>
    <property type="evidence" value="ECO:0007669"/>
    <property type="project" value="InterPro"/>
</dbReference>
<dbReference type="EMBL" id="CADCTQ010000332">
    <property type="protein sequence ID" value="CAA9283972.1"/>
    <property type="molecule type" value="Genomic_DNA"/>
</dbReference>
<evidence type="ECO:0000256" key="4">
    <source>
        <dbReference type="ARBA" id="ARBA00022898"/>
    </source>
</evidence>
<protein>
    <submittedName>
        <fullName evidence="8">L-2,4-diaminobutyrate decarboxylase</fullName>
    </submittedName>
</protein>
<dbReference type="PRINTS" id="PR00800">
    <property type="entry name" value="YHDCRBOXLASE"/>
</dbReference>
<comment type="similarity">
    <text evidence="2 7">Belongs to the group II decarboxylase family.</text>
</comment>
<name>A0A6J4JPG7_9SPHI</name>
<reference evidence="8" key="1">
    <citation type="submission" date="2020-02" db="EMBL/GenBank/DDBJ databases">
        <authorList>
            <person name="Meier V. D."/>
        </authorList>
    </citation>
    <scope>NUCLEOTIDE SEQUENCE</scope>
    <source>
        <strain evidence="8">AVDCRST_MAG56</strain>
    </source>
</reference>
<dbReference type="InterPro" id="IPR015421">
    <property type="entry name" value="PyrdxlP-dep_Trfase_major"/>
</dbReference>
<dbReference type="GO" id="GO:0016831">
    <property type="term" value="F:carboxy-lyase activity"/>
    <property type="evidence" value="ECO:0007669"/>
    <property type="project" value="UniProtKB-KW"/>
</dbReference>
<dbReference type="SUPFAM" id="SSF53383">
    <property type="entry name" value="PLP-dependent transferases"/>
    <property type="match status" value="1"/>
</dbReference>
<proteinExistence type="inferred from homology"/>
<sequence length="484" mass="52706">MQDLLQSAFDPEAFRRQGHALVDTLAGYLAGAQTGRRETVTDYRHPDEELAYWQADFSRPPAGDPLPLLEDVLERSIHLHHPRYMGHQVAPPLPLAALTGMLTSLLNNGMALYEMGQVSTALERVVTDWLARKLGFPAAASGFLTSGGTLATLTALLAARAAKAPGDVWERGTSDRLAVLVSEQAHYCVDRAVRIMGLGEEGVVKIPVDDRFGMRTDLLAEAYAAARARGLTPFAVVGSACSTATGSYDDLAAVADFCAGHGLWFHADGAHGAAVVVSEAYKGLVRGIERADSVVVDFHKMLLAPALVTAVVFRSGEDGFRTFQQKAQYLWKDQQSPEWFNLGKRTFECTKVMMSVKVYATLRTYGEALFAANVDALYGLARRLGEMIGERPDFELATAPQANIVCFRYVGRGGGGERENETNGRIRQELLREGRFYLVQTTLRGKLYLRVTLMNPFTTEAHLAEMLAAVTALANRLHPAGTAG</sequence>
<evidence type="ECO:0000256" key="6">
    <source>
        <dbReference type="PIRSR" id="PIRSR602129-50"/>
    </source>
</evidence>
<dbReference type="GO" id="GO:0005737">
    <property type="term" value="C:cytoplasm"/>
    <property type="evidence" value="ECO:0007669"/>
    <property type="project" value="TreeGrafter"/>
</dbReference>
<dbReference type="InterPro" id="IPR010977">
    <property type="entry name" value="Aromatic_deC"/>
</dbReference>
<dbReference type="PANTHER" id="PTHR45677:SF8">
    <property type="entry name" value="CYSTEINE SULFINIC ACID DECARBOXYLASE"/>
    <property type="match status" value="1"/>
</dbReference>
<dbReference type="Gene3D" id="3.40.640.10">
    <property type="entry name" value="Type I PLP-dependent aspartate aminotransferase-like (Major domain)"/>
    <property type="match status" value="1"/>
</dbReference>
<dbReference type="Gene3D" id="3.90.1150.170">
    <property type="match status" value="1"/>
</dbReference>
<evidence type="ECO:0000256" key="7">
    <source>
        <dbReference type="RuleBase" id="RU000382"/>
    </source>
</evidence>
<dbReference type="PANTHER" id="PTHR45677">
    <property type="entry name" value="GLUTAMATE DECARBOXYLASE-RELATED"/>
    <property type="match status" value="1"/>
</dbReference>
<comment type="cofactor">
    <cofactor evidence="1 6 7">
        <name>pyridoxal 5'-phosphate</name>
        <dbReference type="ChEBI" id="CHEBI:597326"/>
    </cofactor>
</comment>
<evidence type="ECO:0000256" key="3">
    <source>
        <dbReference type="ARBA" id="ARBA00022793"/>
    </source>
</evidence>
<dbReference type="AlphaFoldDB" id="A0A6J4JPG7"/>
<dbReference type="GO" id="GO:0019752">
    <property type="term" value="P:carboxylic acid metabolic process"/>
    <property type="evidence" value="ECO:0007669"/>
    <property type="project" value="InterPro"/>
</dbReference>
<keyword evidence="4 6" id="KW-0663">Pyridoxal phosphate</keyword>